<dbReference type="PATRIC" id="fig|1423804.4.peg.719"/>
<keyword evidence="2" id="KW-1185">Reference proteome</keyword>
<organism evidence="1 2">
    <name type="scientific">Secundilactobacillus similis DSM 23365 = JCM 2765</name>
    <dbReference type="NCBI Taxonomy" id="1423804"/>
    <lineage>
        <taxon>Bacteria</taxon>
        <taxon>Bacillati</taxon>
        <taxon>Bacillota</taxon>
        <taxon>Bacilli</taxon>
        <taxon>Lactobacillales</taxon>
        <taxon>Lactobacillaceae</taxon>
        <taxon>Secundilactobacillus</taxon>
    </lineage>
</organism>
<dbReference type="Proteomes" id="UP000051442">
    <property type="component" value="Unassembled WGS sequence"/>
</dbReference>
<evidence type="ECO:0000313" key="1">
    <source>
        <dbReference type="EMBL" id="KRN23911.1"/>
    </source>
</evidence>
<evidence type="ECO:0000313" key="2">
    <source>
        <dbReference type="Proteomes" id="UP000051442"/>
    </source>
</evidence>
<accession>A0A0R2FFC8</accession>
<dbReference type="AlphaFoldDB" id="A0A0R2FFC8"/>
<sequence>MIILTLSDSTSVVAILQLISQAVEMFYDSVELHTVRFWYAASWMLCRDNWWLLVFFRQPPIIGDEVKTRVGFGES</sequence>
<proteinExistence type="predicted"/>
<dbReference type="EMBL" id="AYZM01000087">
    <property type="protein sequence ID" value="KRN23911.1"/>
    <property type="molecule type" value="Genomic_DNA"/>
</dbReference>
<gene>
    <name evidence="1" type="ORF">FD14_GL000670</name>
</gene>
<comment type="caution">
    <text evidence="1">The sequence shown here is derived from an EMBL/GenBank/DDBJ whole genome shotgun (WGS) entry which is preliminary data.</text>
</comment>
<name>A0A0R2FFC8_9LACO</name>
<reference evidence="1 2" key="1">
    <citation type="journal article" date="2015" name="Genome Announc.">
        <title>Expanding the biotechnology potential of lactobacilli through comparative genomics of 213 strains and associated genera.</title>
        <authorList>
            <person name="Sun Z."/>
            <person name="Harris H.M."/>
            <person name="McCann A."/>
            <person name="Guo C."/>
            <person name="Argimon S."/>
            <person name="Zhang W."/>
            <person name="Yang X."/>
            <person name="Jeffery I.B."/>
            <person name="Cooney J.C."/>
            <person name="Kagawa T.F."/>
            <person name="Liu W."/>
            <person name="Song Y."/>
            <person name="Salvetti E."/>
            <person name="Wrobel A."/>
            <person name="Rasinkangas P."/>
            <person name="Parkhill J."/>
            <person name="Rea M.C."/>
            <person name="O'Sullivan O."/>
            <person name="Ritari J."/>
            <person name="Douillard F.P."/>
            <person name="Paul Ross R."/>
            <person name="Yang R."/>
            <person name="Briner A.E."/>
            <person name="Felis G.E."/>
            <person name="de Vos W.M."/>
            <person name="Barrangou R."/>
            <person name="Klaenhammer T.R."/>
            <person name="Caufield P.W."/>
            <person name="Cui Y."/>
            <person name="Zhang H."/>
            <person name="O'Toole P.W."/>
        </authorList>
    </citation>
    <scope>NUCLEOTIDE SEQUENCE [LARGE SCALE GENOMIC DNA]</scope>
    <source>
        <strain evidence="1 2">DSM 23365</strain>
    </source>
</reference>
<protein>
    <submittedName>
        <fullName evidence="1">Uncharacterized protein</fullName>
    </submittedName>
</protein>